<gene>
    <name evidence="1" type="ORF">K3G42_025586</name>
</gene>
<organism evidence="1 2">
    <name type="scientific">Sphaerodactylus townsendi</name>
    <dbReference type="NCBI Taxonomy" id="933632"/>
    <lineage>
        <taxon>Eukaryota</taxon>
        <taxon>Metazoa</taxon>
        <taxon>Chordata</taxon>
        <taxon>Craniata</taxon>
        <taxon>Vertebrata</taxon>
        <taxon>Euteleostomi</taxon>
        <taxon>Lepidosauria</taxon>
        <taxon>Squamata</taxon>
        <taxon>Bifurcata</taxon>
        <taxon>Gekkota</taxon>
        <taxon>Sphaerodactylidae</taxon>
        <taxon>Sphaerodactylus</taxon>
    </lineage>
</organism>
<reference evidence="1" key="1">
    <citation type="submission" date="2021-08" db="EMBL/GenBank/DDBJ databases">
        <title>The first chromosome-level gecko genome reveals the dynamic sex chromosomes of Neotropical dwarf geckos (Sphaerodactylidae: Sphaerodactylus).</title>
        <authorList>
            <person name="Pinto B.J."/>
            <person name="Keating S.E."/>
            <person name="Gamble T."/>
        </authorList>
    </citation>
    <scope>NUCLEOTIDE SEQUENCE</scope>
    <source>
        <strain evidence="1">TG3544</strain>
    </source>
</reference>
<proteinExistence type="predicted"/>
<dbReference type="Proteomes" id="UP000827872">
    <property type="component" value="Linkage Group LG08"/>
</dbReference>
<evidence type="ECO:0000313" key="2">
    <source>
        <dbReference type="Proteomes" id="UP000827872"/>
    </source>
</evidence>
<name>A0ACB8FC07_9SAUR</name>
<accession>A0ACB8FC07</accession>
<protein>
    <submittedName>
        <fullName evidence="1">Uncharacterized protein</fullName>
    </submittedName>
</protein>
<dbReference type="EMBL" id="CM037621">
    <property type="protein sequence ID" value="KAH8002535.1"/>
    <property type="molecule type" value="Genomic_DNA"/>
</dbReference>
<sequence>MSPQPILFMVKCLFALLEIPHPSLSVHSCLRGKKRKILNPSCARRGKKNVPQIDGMFLYSKDADQQADKSFWTRKVSYHGMIWILRNAGSQTTTSNRCPHVILCWRGYLNDLLFFALGTKIAWGLQQKHSQRYR</sequence>
<comment type="caution">
    <text evidence="1">The sequence shown here is derived from an EMBL/GenBank/DDBJ whole genome shotgun (WGS) entry which is preliminary data.</text>
</comment>
<evidence type="ECO:0000313" key="1">
    <source>
        <dbReference type="EMBL" id="KAH8002535.1"/>
    </source>
</evidence>
<keyword evidence="2" id="KW-1185">Reference proteome</keyword>